<evidence type="ECO:0000313" key="2">
    <source>
        <dbReference type="EMBL" id="MBB4246949.1"/>
    </source>
</evidence>
<dbReference type="InterPro" id="IPR045886">
    <property type="entry name" value="ThiF/MoeB/HesA"/>
</dbReference>
<dbReference type="InterPro" id="IPR000594">
    <property type="entry name" value="ThiF_NAD_FAD-bd"/>
</dbReference>
<sequence>MAAGTGEADLARRFGGVERLYGSAARQSFAAAHVCVVGIGGVGSWVAEALARSAVGAITLVDLDMVAESNVNRQIHALGDAFGRAKTTAMAERIAAINPACRVVEIEDFVTPDNLPSLLVDDYDFLIDAIDQVRAKAALIAWWRRRGGAMVSVGGAGGKSDPTRIAVADLSRTEQDPLLAKVRSTLRRDYGFTREAGRKFGVSAVYSSEPLRRPQEGNSCAALAGGLNCAGFGSSVCVTASFGLFAAAQALDHLAANAQRE</sequence>
<dbReference type="PANTHER" id="PTHR43267">
    <property type="entry name" value="TRNA THREONYLCARBAMOYLADENOSINE DEHYDRATASE"/>
    <property type="match status" value="1"/>
</dbReference>
<keyword evidence="3" id="KW-1185">Reference proteome</keyword>
<protein>
    <submittedName>
        <fullName evidence="2">tRNA A37 threonylcarbamoyladenosine dehydratase</fullName>
    </submittedName>
</protein>
<dbReference type="GO" id="GO:0061503">
    <property type="term" value="F:tRNA threonylcarbamoyladenosine dehydratase"/>
    <property type="evidence" value="ECO:0007669"/>
    <property type="project" value="TreeGrafter"/>
</dbReference>
<gene>
    <name evidence="2" type="ORF">GGD90_001312</name>
</gene>
<evidence type="ECO:0000313" key="3">
    <source>
        <dbReference type="Proteomes" id="UP000587070"/>
    </source>
</evidence>
<dbReference type="EMBL" id="JACIGE010000003">
    <property type="protein sequence ID" value="MBB4246949.1"/>
    <property type="molecule type" value="Genomic_DNA"/>
</dbReference>
<dbReference type="Pfam" id="PF00899">
    <property type="entry name" value="ThiF"/>
    <property type="match status" value="1"/>
</dbReference>
<feature type="domain" description="THIF-type NAD/FAD binding fold" evidence="1">
    <location>
        <begin position="20"/>
        <end position="175"/>
    </location>
</feature>
<name>A0A840GFE5_RHOTE</name>
<dbReference type="PANTHER" id="PTHR43267:SF1">
    <property type="entry name" value="TRNA THREONYLCARBAMOYLADENOSINE DEHYDRATASE"/>
    <property type="match status" value="1"/>
</dbReference>
<evidence type="ECO:0000259" key="1">
    <source>
        <dbReference type="Pfam" id="PF00899"/>
    </source>
</evidence>
<organism evidence="2 3">
    <name type="scientific">Rhodocyclus tenuis</name>
    <name type="common">Rhodospirillum tenue</name>
    <dbReference type="NCBI Taxonomy" id="1066"/>
    <lineage>
        <taxon>Bacteria</taxon>
        <taxon>Pseudomonadati</taxon>
        <taxon>Pseudomonadota</taxon>
        <taxon>Betaproteobacteria</taxon>
        <taxon>Rhodocyclales</taxon>
        <taxon>Rhodocyclaceae</taxon>
        <taxon>Rhodocyclus</taxon>
    </lineage>
</organism>
<dbReference type="CDD" id="cd00755">
    <property type="entry name" value="YgdL_like"/>
    <property type="match status" value="1"/>
</dbReference>
<proteinExistence type="predicted"/>
<accession>A0A840GFE5</accession>
<comment type="caution">
    <text evidence="2">The sequence shown here is derived from an EMBL/GenBank/DDBJ whole genome shotgun (WGS) entry which is preliminary data.</text>
</comment>
<dbReference type="AlphaFoldDB" id="A0A840GFE5"/>
<dbReference type="Proteomes" id="UP000587070">
    <property type="component" value="Unassembled WGS sequence"/>
</dbReference>
<dbReference type="GO" id="GO:0008641">
    <property type="term" value="F:ubiquitin-like modifier activating enzyme activity"/>
    <property type="evidence" value="ECO:0007669"/>
    <property type="project" value="InterPro"/>
</dbReference>
<dbReference type="Gene3D" id="3.40.50.720">
    <property type="entry name" value="NAD(P)-binding Rossmann-like Domain"/>
    <property type="match status" value="1"/>
</dbReference>
<dbReference type="SUPFAM" id="SSF69572">
    <property type="entry name" value="Activating enzymes of the ubiquitin-like proteins"/>
    <property type="match status" value="1"/>
</dbReference>
<dbReference type="InterPro" id="IPR035985">
    <property type="entry name" value="Ubiquitin-activating_enz"/>
</dbReference>
<dbReference type="GO" id="GO:0061504">
    <property type="term" value="P:cyclic threonylcarbamoyladenosine biosynthetic process"/>
    <property type="evidence" value="ECO:0007669"/>
    <property type="project" value="TreeGrafter"/>
</dbReference>
<reference evidence="2 3" key="1">
    <citation type="submission" date="2020-08" db="EMBL/GenBank/DDBJ databases">
        <title>Genome sequencing of Purple Non-Sulfur Bacteria from various extreme environments.</title>
        <authorList>
            <person name="Mayer M."/>
        </authorList>
    </citation>
    <scope>NUCLEOTIDE SEQUENCE [LARGE SCALE GENOMIC DNA]</scope>
    <source>
        <strain evidence="2 3">2761</strain>
    </source>
</reference>